<feature type="region of interest" description="Disordered" evidence="1">
    <location>
        <begin position="188"/>
        <end position="207"/>
    </location>
</feature>
<evidence type="ECO:0000256" key="2">
    <source>
        <dbReference type="SAM" id="SignalP"/>
    </source>
</evidence>
<dbReference type="AlphaFoldDB" id="A0AAD7GXM8"/>
<proteinExistence type="predicted"/>
<accession>A0AAD7GXM8</accession>
<feature type="signal peptide" evidence="2">
    <location>
        <begin position="1"/>
        <end position="21"/>
    </location>
</feature>
<organism evidence="3 4">
    <name type="scientific">Mycena rosella</name>
    <name type="common">Pink bonnet</name>
    <name type="synonym">Agaricus rosellus</name>
    <dbReference type="NCBI Taxonomy" id="1033263"/>
    <lineage>
        <taxon>Eukaryota</taxon>
        <taxon>Fungi</taxon>
        <taxon>Dikarya</taxon>
        <taxon>Basidiomycota</taxon>
        <taxon>Agaricomycotina</taxon>
        <taxon>Agaricomycetes</taxon>
        <taxon>Agaricomycetidae</taxon>
        <taxon>Agaricales</taxon>
        <taxon>Marasmiineae</taxon>
        <taxon>Mycenaceae</taxon>
        <taxon>Mycena</taxon>
    </lineage>
</organism>
<name>A0AAD7GXM8_MYCRO</name>
<feature type="compositionally biased region" description="Gly residues" evidence="1">
    <location>
        <begin position="193"/>
        <end position="205"/>
    </location>
</feature>
<reference evidence="3" key="1">
    <citation type="submission" date="2023-03" db="EMBL/GenBank/DDBJ databases">
        <title>Massive genome expansion in bonnet fungi (Mycena s.s.) driven by repeated elements and novel gene families across ecological guilds.</title>
        <authorList>
            <consortium name="Lawrence Berkeley National Laboratory"/>
            <person name="Harder C.B."/>
            <person name="Miyauchi S."/>
            <person name="Viragh M."/>
            <person name="Kuo A."/>
            <person name="Thoen E."/>
            <person name="Andreopoulos B."/>
            <person name="Lu D."/>
            <person name="Skrede I."/>
            <person name="Drula E."/>
            <person name="Henrissat B."/>
            <person name="Morin E."/>
            <person name="Kohler A."/>
            <person name="Barry K."/>
            <person name="LaButti K."/>
            <person name="Morin E."/>
            <person name="Salamov A."/>
            <person name="Lipzen A."/>
            <person name="Mereny Z."/>
            <person name="Hegedus B."/>
            <person name="Baldrian P."/>
            <person name="Stursova M."/>
            <person name="Weitz H."/>
            <person name="Taylor A."/>
            <person name="Grigoriev I.V."/>
            <person name="Nagy L.G."/>
            <person name="Martin F."/>
            <person name="Kauserud H."/>
        </authorList>
    </citation>
    <scope>NUCLEOTIDE SEQUENCE</scope>
    <source>
        <strain evidence="3">CBHHK067</strain>
    </source>
</reference>
<protein>
    <submittedName>
        <fullName evidence="3">Uncharacterized protein</fullName>
    </submittedName>
</protein>
<dbReference type="EMBL" id="JARKIE010000005">
    <property type="protein sequence ID" value="KAJ7707344.1"/>
    <property type="molecule type" value="Genomic_DNA"/>
</dbReference>
<keyword evidence="4" id="KW-1185">Reference proteome</keyword>
<evidence type="ECO:0000313" key="4">
    <source>
        <dbReference type="Proteomes" id="UP001221757"/>
    </source>
</evidence>
<sequence length="592" mass="61528">MLPRSCIFGFTLSRCACPARARACPSVCTCAGCRCCCAPNSAGSVGDGGSFVTSNVLFRTFAPGMPRMCPTPPASDESAVLTVVCDAESRSSEGGPRLDSDSEVEVPSRRRGGEGALSSVGDAGCRGVHSPAACRRGVSAPPSCMEVPLDGPGEGGRGRKVGDMGVNSASDSGVVENAEMSAEYLDSAEVPPGEGGRGSENGSGGVSDHACINGGERWCTRPRFSVGGGARGAFRSCSSSSCAAPPPPRNSGGASCEFGDGRGVSTSFSAPSSRAGKFSSRGDEAGEPPKRNSVRRSRFFASHSSLMRFAAVGRRSSVDGDCSPGSGEATMARRMSCCCSCTLSGSDGNSPRARKAAFRASCADAVGALGPARREGDGERERVRPNFVVIFLNSVRDFTGVCLLAEAAAVPDGAGLDRSDEDMVVRVRWGDPASNAPVFSSRRGWSRDRVHAFAGAVKMMGHQLRPVGVGAMATTHNGSTESNSFSLTTSASRSGGGGGSFLRRPSKLDIPNARRLVESPPMDGGLELVDIRPRNLNDLMLVPPRDAKSGVGGWRICAMVWIAQVWRGAGREHLPTFAWRRVGKSEGVRPLL</sequence>
<dbReference type="Proteomes" id="UP001221757">
    <property type="component" value="Unassembled WGS sequence"/>
</dbReference>
<gene>
    <name evidence="3" type="ORF">B0H17DRAFT_515378</name>
</gene>
<feature type="compositionally biased region" description="Basic and acidic residues" evidence="1">
    <location>
        <begin position="280"/>
        <end position="290"/>
    </location>
</feature>
<feature type="compositionally biased region" description="Polar residues" evidence="1">
    <location>
        <begin position="478"/>
        <end position="489"/>
    </location>
</feature>
<feature type="region of interest" description="Disordered" evidence="1">
    <location>
        <begin position="88"/>
        <end position="122"/>
    </location>
</feature>
<feature type="compositionally biased region" description="Basic and acidic residues" evidence="1">
    <location>
        <begin position="88"/>
        <end position="113"/>
    </location>
</feature>
<feature type="chain" id="PRO_5042234826" evidence="2">
    <location>
        <begin position="22"/>
        <end position="592"/>
    </location>
</feature>
<keyword evidence="2" id="KW-0732">Signal</keyword>
<comment type="caution">
    <text evidence="3">The sequence shown here is derived from an EMBL/GenBank/DDBJ whole genome shotgun (WGS) entry which is preliminary data.</text>
</comment>
<feature type="region of interest" description="Disordered" evidence="1">
    <location>
        <begin position="237"/>
        <end position="297"/>
    </location>
</feature>
<feature type="region of interest" description="Disordered" evidence="1">
    <location>
        <begin position="478"/>
        <end position="504"/>
    </location>
</feature>
<evidence type="ECO:0000256" key="1">
    <source>
        <dbReference type="SAM" id="MobiDB-lite"/>
    </source>
</evidence>
<evidence type="ECO:0000313" key="3">
    <source>
        <dbReference type="EMBL" id="KAJ7707344.1"/>
    </source>
</evidence>